<dbReference type="Gene3D" id="3.40.50.300">
    <property type="entry name" value="P-loop containing nucleotide triphosphate hydrolases"/>
    <property type="match status" value="1"/>
</dbReference>
<dbReference type="EMBL" id="ML994661">
    <property type="protein sequence ID" value="KAF2179937.1"/>
    <property type="molecule type" value="Genomic_DNA"/>
</dbReference>
<evidence type="ECO:0000256" key="1">
    <source>
        <dbReference type="PROSITE-ProRule" id="PRU00339"/>
    </source>
</evidence>
<dbReference type="InterPro" id="IPR019734">
    <property type="entry name" value="TPR_rpt"/>
</dbReference>
<reference evidence="4" key="1">
    <citation type="journal article" date="2020" name="Stud. Mycol.">
        <title>101 Dothideomycetes genomes: a test case for predicting lifestyles and emergence of pathogens.</title>
        <authorList>
            <person name="Haridas S."/>
            <person name="Albert R."/>
            <person name="Binder M."/>
            <person name="Bloem J."/>
            <person name="Labutti K."/>
            <person name="Salamov A."/>
            <person name="Andreopoulos B."/>
            <person name="Baker S."/>
            <person name="Barry K."/>
            <person name="Bills G."/>
            <person name="Bluhm B."/>
            <person name="Cannon C."/>
            <person name="Castanera R."/>
            <person name="Culley D."/>
            <person name="Daum C."/>
            <person name="Ezra D."/>
            <person name="Gonzalez J."/>
            <person name="Henrissat B."/>
            <person name="Kuo A."/>
            <person name="Liang C."/>
            <person name="Lipzen A."/>
            <person name="Lutzoni F."/>
            <person name="Magnuson J."/>
            <person name="Mondo S."/>
            <person name="Nolan M."/>
            <person name="Ohm R."/>
            <person name="Pangilinan J."/>
            <person name="Park H.-J."/>
            <person name="Ramirez L."/>
            <person name="Alfaro M."/>
            <person name="Sun H."/>
            <person name="Tritt A."/>
            <person name="Yoshinaga Y."/>
            <person name="Zwiers L.-H."/>
            <person name="Turgeon B."/>
            <person name="Goodwin S."/>
            <person name="Spatafora J."/>
            <person name="Crous P."/>
            <person name="Grigoriev I."/>
        </authorList>
    </citation>
    <scope>NUCLEOTIDE SEQUENCE</scope>
    <source>
        <strain evidence="4">CBS 207.26</strain>
    </source>
</reference>
<keyword evidence="5" id="KW-1185">Reference proteome</keyword>
<dbReference type="PROSITE" id="PS50005">
    <property type="entry name" value="TPR"/>
    <property type="match status" value="1"/>
</dbReference>
<dbReference type="PANTHER" id="PTHR46082">
    <property type="entry name" value="ATP/GTP-BINDING PROTEIN-RELATED"/>
    <property type="match status" value="1"/>
</dbReference>
<protein>
    <submittedName>
        <fullName evidence="4">Pfs domain-containing protein</fullName>
    </submittedName>
</protein>
<dbReference type="InterPro" id="IPR000845">
    <property type="entry name" value="Nucleoside_phosphorylase_d"/>
</dbReference>
<dbReference type="SUPFAM" id="SSF53167">
    <property type="entry name" value="Purine and uridine phosphorylases"/>
    <property type="match status" value="1"/>
</dbReference>
<dbReference type="Pfam" id="PF13424">
    <property type="entry name" value="TPR_12"/>
    <property type="match status" value="1"/>
</dbReference>
<dbReference type="InterPro" id="IPR002182">
    <property type="entry name" value="NB-ARC"/>
</dbReference>
<feature type="domain" description="Nucleoside phosphorylase" evidence="3">
    <location>
        <begin position="52"/>
        <end position="280"/>
    </location>
</feature>
<dbReference type="GO" id="GO:0009116">
    <property type="term" value="P:nucleoside metabolic process"/>
    <property type="evidence" value="ECO:0007669"/>
    <property type="project" value="InterPro"/>
</dbReference>
<accession>A0A6A6DK91</accession>
<dbReference type="PRINTS" id="PR00364">
    <property type="entry name" value="DISEASERSIST"/>
</dbReference>
<feature type="domain" description="NB-ARC" evidence="2">
    <location>
        <begin position="346"/>
        <end position="486"/>
    </location>
</feature>
<dbReference type="InterPro" id="IPR027417">
    <property type="entry name" value="P-loop_NTPase"/>
</dbReference>
<evidence type="ECO:0000259" key="3">
    <source>
        <dbReference type="Pfam" id="PF01048"/>
    </source>
</evidence>
<sequence>MNRQRLPPSTYTVAWVSALPIGSAAAAEMLEEKHDDPRSHGSNIDQYVFGRMGDHNVVMAPRLTAVFPSIRFALMVGIGGGVPSAVSDIRLGDVVVGHPHLQHSGVVQYDFGKTGPNGQIMRTGALNAPPKVLLNAIAKLRENHHRHLSTLPTHLSVFDRLQEFRRIGAGSDLLFEATYNHAGGETCNGCDGEMIIERAERGSEEVVIHYGTIASGNQVMKDGGTRDRISAELGGVLCFEMEAAGLAITFPCAVIRGICDYADSHKNKSWQPYAAATAAAATKELLLIIPAEEVAKTDVAGRITDSEKYRVPFSLRGIPRGRFADRPDEMRHLEQVLKPQGQPQSEGCRQQVVVLHGLGGIGKTQLAVEFARKHQAAFTSVFWLDGSSEDSLKQSIADSASRIPEGQIPEASRKYLSGIDGDLDAVIRDSIEWLSRTENKHWLIIFDNVDRDYQQRKTDIDAYDISNYIPEVDHGSVLITTRLASLQQLGETLHLGSVNMSQARAIFRKWYNQDFDLNDSDELLQLLDGLPLALAQAAAYMSETGTSFSTYARLYKEQWKDLMGNEDTAPLRSYGNRSISTTWTVSYNAIHAKNKGAANLLLLWAHLNHKTLPFWILQVGANRSSALAEGLSAWLKHAADDEVKFLKVVRLLRSYCLVESLYGSSTHSTHPVVHQWAFHIQDEYQRAELSRLAVLIIGYAVPDEYATEYHPKQRQLIPHAESWMERMERATVNTEAEVNEDMSYALHMMGMLLSDRGSLYADQGKLAEAEKMYQRALEGYEKALGPHNITSYVPALNTAYSYGMLFENQGRLSDAKLMYLRALRGYKAVFGTDYRWYLAAQERLQNLETSLDSHSDSPTAASRLDQQTDVLPVAGSAGFTTSKRLWLLRKLKLR</sequence>
<dbReference type="Gene3D" id="3.40.50.1580">
    <property type="entry name" value="Nucleoside phosphorylase domain"/>
    <property type="match status" value="1"/>
</dbReference>
<organism evidence="4 5">
    <name type="scientific">Zopfia rhizophila CBS 207.26</name>
    <dbReference type="NCBI Taxonomy" id="1314779"/>
    <lineage>
        <taxon>Eukaryota</taxon>
        <taxon>Fungi</taxon>
        <taxon>Dikarya</taxon>
        <taxon>Ascomycota</taxon>
        <taxon>Pezizomycotina</taxon>
        <taxon>Dothideomycetes</taxon>
        <taxon>Dothideomycetes incertae sedis</taxon>
        <taxon>Zopfiaceae</taxon>
        <taxon>Zopfia</taxon>
    </lineage>
</organism>
<dbReference type="AlphaFoldDB" id="A0A6A6DK91"/>
<dbReference type="InterPro" id="IPR035994">
    <property type="entry name" value="Nucleoside_phosphorylase_sf"/>
</dbReference>
<keyword evidence="1" id="KW-0802">TPR repeat</keyword>
<feature type="repeat" description="TPR" evidence="1">
    <location>
        <begin position="750"/>
        <end position="783"/>
    </location>
</feature>
<proteinExistence type="predicted"/>
<gene>
    <name evidence="4" type="ORF">K469DRAFT_730390</name>
</gene>
<dbReference type="SUPFAM" id="SSF48452">
    <property type="entry name" value="TPR-like"/>
    <property type="match status" value="1"/>
</dbReference>
<dbReference type="SUPFAM" id="SSF52540">
    <property type="entry name" value="P-loop containing nucleoside triphosphate hydrolases"/>
    <property type="match status" value="1"/>
</dbReference>
<dbReference type="PANTHER" id="PTHR46082:SF6">
    <property type="entry name" value="AAA+ ATPASE DOMAIN-CONTAINING PROTEIN-RELATED"/>
    <property type="match status" value="1"/>
</dbReference>
<dbReference type="Gene3D" id="1.25.40.10">
    <property type="entry name" value="Tetratricopeptide repeat domain"/>
    <property type="match status" value="1"/>
</dbReference>
<evidence type="ECO:0000313" key="4">
    <source>
        <dbReference type="EMBL" id="KAF2179937.1"/>
    </source>
</evidence>
<name>A0A6A6DK91_9PEZI</name>
<dbReference type="Proteomes" id="UP000800200">
    <property type="component" value="Unassembled WGS sequence"/>
</dbReference>
<evidence type="ECO:0000313" key="5">
    <source>
        <dbReference type="Proteomes" id="UP000800200"/>
    </source>
</evidence>
<dbReference type="InterPro" id="IPR011990">
    <property type="entry name" value="TPR-like_helical_dom_sf"/>
</dbReference>
<dbReference type="InterPro" id="IPR053137">
    <property type="entry name" value="NLR-like"/>
</dbReference>
<evidence type="ECO:0000259" key="2">
    <source>
        <dbReference type="Pfam" id="PF00931"/>
    </source>
</evidence>
<dbReference type="Pfam" id="PF00931">
    <property type="entry name" value="NB-ARC"/>
    <property type="match status" value="1"/>
</dbReference>
<dbReference type="OrthoDB" id="674604at2759"/>
<dbReference type="Pfam" id="PF01048">
    <property type="entry name" value="PNP_UDP_1"/>
    <property type="match status" value="1"/>
</dbReference>
<dbReference type="GO" id="GO:0043531">
    <property type="term" value="F:ADP binding"/>
    <property type="evidence" value="ECO:0007669"/>
    <property type="project" value="InterPro"/>
</dbReference>
<dbReference type="GO" id="GO:0003824">
    <property type="term" value="F:catalytic activity"/>
    <property type="evidence" value="ECO:0007669"/>
    <property type="project" value="InterPro"/>
</dbReference>